<evidence type="ECO:0000313" key="2">
    <source>
        <dbReference type="EMBL" id="QHU15429.1"/>
    </source>
</evidence>
<dbReference type="GO" id="GO:0003917">
    <property type="term" value="F:DNA topoisomerase type I (single strand cut, ATP-independent) activity"/>
    <property type="evidence" value="ECO:0007669"/>
    <property type="project" value="InterPro"/>
</dbReference>
<organism evidence="2">
    <name type="scientific">viral metagenome</name>
    <dbReference type="NCBI Taxonomy" id="1070528"/>
    <lineage>
        <taxon>unclassified sequences</taxon>
        <taxon>metagenomes</taxon>
        <taxon>organismal metagenomes</taxon>
    </lineage>
</organism>
<dbReference type="GO" id="GO:0003677">
    <property type="term" value="F:DNA binding"/>
    <property type="evidence" value="ECO:0007669"/>
    <property type="project" value="InterPro"/>
</dbReference>
<accession>A0A6C0KCK3</accession>
<proteinExistence type="predicted"/>
<dbReference type="AlphaFoldDB" id="A0A6C0KCK3"/>
<dbReference type="InterPro" id="IPR013500">
    <property type="entry name" value="TopoI_cat_euk"/>
</dbReference>
<dbReference type="InterPro" id="IPR014711">
    <property type="entry name" value="TopoI_cat_a-hlx-sub_euk"/>
</dbReference>
<dbReference type="EMBL" id="MN740857">
    <property type="protein sequence ID" value="QHU15429.1"/>
    <property type="molecule type" value="Genomic_DNA"/>
</dbReference>
<dbReference type="Pfam" id="PF01028">
    <property type="entry name" value="Topoisom_I"/>
    <property type="match status" value="1"/>
</dbReference>
<dbReference type="Gene3D" id="3.90.15.10">
    <property type="entry name" value="Topoisomerase I, Chain A, domain 3"/>
    <property type="match status" value="1"/>
</dbReference>
<sequence length="198" mass="21555">MGREPIHIRVARVEKVVPMLKRMVDQGFASCDASRKRLAATVCVLLATGCRPGTQANVGKHSTYGLTTVTFDHIRTKNVCVFLSYIGKKSVQQSHRVCNPQLVAWIRGITPPARPFVTAEALRKAFAPLGIRPKDVRTWKANQVFRANRARGASETDALLATAACLGNTARITRTAYVAPGLLGRKPSATARHPAKKS</sequence>
<name>A0A6C0KCK3_9ZZZZ</name>
<evidence type="ECO:0000259" key="1">
    <source>
        <dbReference type="Pfam" id="PF01028"/>
    </source>
</evidence>
<feature type="domain" description="DNA topoisomerase I catalytic core eukaryotic-type" evidence="1">
    <location>
        <begin position="10"/>
        <end position="97"/>
    </location>
</feature>
<dbReference type="GO" id="GO:0006265">
    <property type="term" value="P:DNA topological change"/>
    <property type="evidence" value="ECO:0007669"/>
    <property type="project" value="InterPro"/>
</dbReference>
<dbReference type="InterPro" id="IPR011010">
    <property type="entry name" value="DNA_brk_join_enz"/>
</dbReference>
<dbReference type="SUPFAM" id="SSF56349">
    <property type="entry name" value="DNA breaking-rejoining enzymes"/>
    <property type="match status" value="1"/>
</dbReference>
<reference evidence="2" key="1">
    <citation type="journal article" date="2020" name="Nature">
        <title>Giant virus diversity and host interactions through global metagenomics.</title>
        <authorList>
            <person name="Schulz F."/>
            <person name="Roux S."/>
            <person name="Paez-Espino D."/>
            <person name="Jungbluth S."/>
            <person name="Walsh D.A."/>
            <person name="Denef V.J."/>
            <person name="McMahon K.D."/>
            <person name="Konstantinidis K.T."/>
            <person name="Eloe-Fadrosh E.A."/>
            <person name="Kyrpides N.C."/>
            <person name="Woyke T."/>
        </authorList>
    </citation>
    <scope>NUCLEOTIDE SEQUENCE</scope>
    <source>
        <strain evidence="2">GVMAG-S-1103017-68</strain>
    </source>
</reference>
<protein>
    <recommendedName>
        <fullName evidence="1">DNA topoisomerase I catalytic core eukaryotic-type domain-containing protein</fullName>
    </recommendedName>
</protein>